<evidence type="ECO:0000313" key="3">
    <source>
        <dbReference type="Proteomes" id="UP001229421"/>
    </source>
</evidence>
<feature type="compositionally biased region" description="Basic and acidic residues" evidence="1">
    <location>
        <begin position="108"/>
        <end position="124"/>
    </location>
</feature>
<dbReference type="AlphaFoldDB" id="A0AAD8P3E5"/>
<feature type="compositionally biased region" description="Polar residues" evidence="1">
    <location>
        <begin position="96"/>
        <end position="106"/>
    </location>
</feature>
<name>A0AAD8P3E5_TARER</name>
<keyword evidence="3" id="KW-1185">Reference proteome</keyword>
<dbReference type="EMBL" id="JAUHHV010000002">
    <property type="protein sequence ID" value="KAK1431988.1"/>
    <property type="molecule type" value="Genomic_DNA"/>
</dbReference>
<evidence type="ECO:0000313" key="2">
    <source>
        <dbReference type="EMBL" id="KAK1431988.1"/>
    </source>
</evidence>
<feature type="compositionally biased region" description="Basic and acidic residues" evidence="1">
    <location>
        <begin position="86"/>
        <end position="95"/>
    </location>
</feature>
<evidence type="ECO:0000256" key="1">
    <source>
        <dbReference type="SAM" id="MobiDB-lite"/>
    </source>
</evidence>
<accession>A0AAD8P3E5</accession>
<feature type="region of interest" description="Disordered" evidence="1">
    <location>
        <begin position="86"/>
        <end position="124"/>
    </location>
</feature>
<organism evidence="2 3">
    <name type="scientific">Tagetes erecta</name>
    <name type="common">African marigold</name>
    <dbReference type="NCBI Taxonomy" id="13708"/>
    <lineage>
        <taxon>Eukaryota</taxon>
        <taxon>Viridiplantae</taxon>
        <taxon>Streptophyta</taxon>
        <taxon>Embryophyta</taxon>
        <taxon>Tracheophyta</taxon>
        <taxon>Spermatophyta</taxon>
        <taxon>Magnoliopsida</taxon>
        <taxon>eudicotyledons</taxon>
        <taxon>Gunneridae</taxon>
        <taxon>Pentapetalae</taxon>
        <taxon>asterids</taxon>
        <taxon>campanulids</taxon>
        <taxon>Asterales</taxon>
        <taxon>Asteraceae</taxon>
        <taxon>Asteroideae</taxon>
        <taxon>Heliantheae alliance</taxon>
        <taxon>Tageteae</taxon>
        <taxon>Tagetes</taxon>
    </lineage>
</organism>
<gene>
    <name evidence="2" type="ORF">QVD17_08833</name>
</gene>
<proteinExistence type="predicted"/>
<dbReference type="Proteomes" id="UP001229421">
    <property type="component" value="Unassembled WGS sequence"/>
</dbReference>
<reference evidence="2" key="1">
    <citation type="journal article" date="2023" name="bioRxiv">
        <title>Improved chromosome-level genome assembly for marigold (Tagetes erecta).</title>
        <authorList>
            <person name="Jiang F."/>
            <person name="Yuan L."/>
            <person name="Wang S."/>
            <person name="Wang H."/>
            <person name="Xu D."/>
            <person name="Wang A."/>
            <person name="Fan W."/>
        </authorList>
    </citation>
    <scope>NUCLEOTIDE SEQUENCE</scope>
    <source>
        <strain evidence="2">WSJ</strain>
        <tissue evidence="2">Leaf</tissue>
    </source>
</reference>
<sequence length="124" mass="13755">MVQQTVKTNTKTPKKLSTSHTLVSSVNKVSGTKFKNGGSTFVGVKSCPEKSNPPSIIKFGQNVHIKSNKLQDLRQMIAVRENELKSKAGKLDKEVASSSKKNNAESFSRLENESFSKRGRMRQE</sequence>
<protein>
    <submittedName>
        <fullName evidence="2">Uncharacterized protein</fullName>
    </submittedName>
</protein>
<comment type="caution">
    <text evidence="2">The sequence shown here is derived from an EMBL/GenBank/DDBJ whole genome shotgun (WGS) entry which is preliminary data.</text>
</comment>